<organism evidence="2 3">
    <name type="scientific">Lasiosphaeria ovina</name>
    <dbReference type="NCBI Taxonomy" id="92902"/>
    <lineage>
        <taxon>Eukaryota</taxon>
        <taxon>Fungi</taxon>
        <taxon>Dikarya</taxon>
        <taxon>Ascomycota</taxon>
        <taxon>Pezizomycotina</taxon>
        <taxon>Sordariomycetes</taxon>
        <taxon>Sordariomycetidae</taxon>
        <taxon>Sordariales</taxon>
        <taxon>Lasiosphaeriaceae</taxon>
        <taxon>Lasiosphaeria</taxon>
    </lineage>
</organism>
<gene>
    <name evidence="2" type="ORF">B0T24DRAFT_215682</name>
</gene>
<dbReference type="Proteomes" id="UP001287356">
    <property type="component" value="Unassembled WGS sequence"/>
</dbReference>
<protein>
    <submittedName>
        <fullName evidence="2">Uncharacterized protein</fullName>
    </submittedName>
</protein>
<evidence type="ECO:0000256" key="1">
    <source>
        <dbReference type="SAM" id="SignalP"/>
    </source>
</evidence>
<proteinExistence type="predicted"/>
<dbReference type="EMBL" id="JAULSN010000003">
    <property type="protein sequence ID" value="KAK3376120.1"/>
    <property type="molecule type" value="Genomic_DNA"/>
</dbReference>
<comment type="caution">
    <text evidence="2">The sequence shown here is derived from an EMBL/GenBank/DDBJ whole genome shotgun (WGS) entry which is preliminary data.</text>
</comment>
<feature type="signal peptide" evidence="1">
    <location>
        <begin position="1"/>
        <end position="19"/>
    </location>
</feature>
<keyword evidence="1" id="KW-0732">Signal</keyword>
<dbReference type="AlphaFoldDB" id="A0AAE0KH46"/>
<reference evidence="2" key="2">
    <citation type="submission" date="2023-06" db="EMBL/GenBank/DDBJ databases">
        <authorList>
            <consortium name="Lawrence Berkeley National Laboratory"/>
            <person name="Haridas S."/>
            <person name="Hensen N."/>
            <person name="Bonometti L."/>
            <person name="Westerberg I."/>
            <person name="Brannstrom I.O."/>
            <person name="Guillou S."/>
            <person name="Cros-Aarteil S."/>
            <person name="Calhoun S."/>
            <person name="Kuo A."/>
            <person name="Mondo S."/>
            <person name="Pangilinan J."/>
            <person name="Riley R."/>
            <person name="Labutti K."/>
            <person name="Andreopoulos B."/>
            <person name="Lipzen A."/>
            <person name="Chen C."/>
            <person name="Yanf M."/>
            <person name="Daum C."/>
            <person name="Ng V."/>
            <person name="Clum A."/>
            <person name="Steindorff A."/>
            <person name="Ohm R."/>
            <person name="Martin F."/>
            <person name="Silar P."/>
            <person name="Natvig D."/>
            <person name="Lalanne C."/>
            <person name="Gautier V."/>
            <person name="Ament-Velasquez S.L."/>
            <person name="Kruys A."/>
            <person name="Hutchinson M.I."/>
            <person name="Powell A.J."/>
            <person name="Barry K."/>
            <person name="Miller A.N."/>
            <person name="Grigoriev I.V."/>
            <person name="Debuchy R."/>
            <person name="Gladieux P."/>
            <person name="Thoren M.H."/>
            <person name="Johannesson H."/>
        </authorList>
    </citation>
    <scope>NUCLEOTIDE SEQUENCE</scope>
    <source>
        <strain evidence="2">CBS 958.72</strain>
    </source>
</reference>
<name>A0AAE0KH46_9PEZI</name>
<feature type="chain" id="PRO_5042255355" evidence="1">
    <location>
        <begin position="20"/>
        <end position="205"/>
    </location>
</feature>
<evidence type="ECO:0000313" key="2">
    <source>
        <dbReference type="EMBL" id="KAK3376120.1"/>
    </source>
</evidence>
<accession>A0AAE0KH46</accession>
<evidence type="ECO:0000313" key="3">
    <source>
        <dbReference type="Proteomes" id="UP001287356"/>
    </source>
</evidence>
<keyword evidence="3" id="KW-1185">Reference proteome</keyword>
<sequence length="205" mass="22090">MTSAKLLVLLGALTASAQATDYFFRFVGGNAITHGQRLRLNNSIPLISPGVTAAPYNDADHFSRISIVDASPSTLFVVPTNPHPPPVPGYYGLSGAEGVPDAFRLLQSYHPADEPAPFLYQAWELVTKCDGSALLRYANDPYDERRWVAVKETTQAGVARWVPWWIKPTAENFAALAAWDLEVADLELVVATGPVASNAPGGVVE</sequence>
<reference evidence="2" key="1">
    <citation type="journal article" date="2023" name="Mol. Phylogenet. Evol.">
        <title>Genome-scale phylogeny and comparative genomics of the fungal order Sordariales.</title>
        <authorList>
            <person name="Hensen N."/>
            <person name="Bonometti L."/>
            <person name="Westerberg I."/>
            <person name="Brannstrom I.O."/>
            <person name="Guillou S."/>
            <person name="Cros-Aarteil S."/>
            <person name="Calhoun S."/>
            <person name="Haridas S."/>
            <person name="Kuo A."/>
            <person name="Mondo S."/>
            <person name="Pangilinan J."/>
            <person name="Riley R."/>
            <person name="LaButti K."/>
            <person name="Andreopoulos B."/>
            <person name="Lipzen A."/>
            <person name="Chen C."/>
            <person name="Yan M."/>
            <person name="Daum C."/>
            <person name="Ng V."/>
            <person name="Clum A."/>
            <person name="Steindorff A."/>
            <person name="Ohm R.A."/>
            <person name="Martin F."/>
            <person name="Silar P."/>
            <person name="Natvig D.O."/>
            <person name="Lalanne C."/>
            <person name="Gautier V."/>
            <person name="Ament-Velasquez S.L."/>
            <person name="Kruys A."/>
            <person name="Hutchinson M.I."/>
            <person name="Powell A.J."/>
            <person name="Barry K."/>
            <person name="Miller A.N."/>
            <person name="Grigoriev I.V."/>
            <person name="Debuchy R."/>
            <person name="Gladieux P."/>
            <person name="Hiltunen Thoren M."/>
            <person name="Johannesson H."/>
        </authorList>
    </citation>
    <scope>NUCLEOTIDE SEQUENCE</scope>
    <source>
        <strain evidence="2">CBS 958.72</strain>
    </source>
</reference>